<dbReference type="STRING" id="104421.E2B0Q3"/>
<name>E2B0Q3_CAMFO</name>
<evidence type="ECO:0000256" key="5">
    <source>
        <dbReference type="ARBA" id="ARBA00006536"/>
    </source>
</evidence>
<dbReference type="PANTHER" id="PTHR11099">
    <property type="entry name" value="VACUOLAR SORTING PROTEIN 35"/>
    <property type="match status" value="1"/>
</dbReference>
<dbReference type="InterPro" id="IPR005378">
    <property type="entry name" value="Vps35"/>
</dbReference>
<gene>
    <name evidence="17" type="ORF">EAG_09364</name>
</gene>
<feature type="domain" description="CCD97-like C-terminal" evidence="16">
    <location>
        <begin position="137"/>
        <end position="327"/>
    </location>
</feature>
<keyword evidence="7" id="KW-0963">Cytoplasm</keyword>
<evidence type="ECO:0000256" key="6">
    <source>
        <dbReference type="ARBA" id="ARBA00022448"/>
    </source>
</evidence>
<feature type="compositionally biased region" description="Acidic residues" evidence="15">
    <location>
        <begin position="214"/>
        <end position="232"/>
    </location>
</feature>
<dbReference type="GO" id="GO:0051049">
    <property type="term" value="P:regulation of transport"/>
    <property type="evidence" value="ECO:0007669"/>
    <property type="project" value="UniProtKB-ARBA"/>
</dbReference>
<keyword evidence="11" id="KW-0472">Membrane</keyword>
<dbReference type="EMBL" id="GL444666">
    <property type="protein sequence ID" value="EFN60725.1"/>
    <property type="molecule type" value="Genomic_DNA"/>
</dbReference>
<evidence type="ECO:0000256" key="11">
    <source>
        <dbReference type="ARBA" id="ARBA00023136"/>
    </source>
</evidence>
<feature type="coiled-coil region" evidence="14">
    <location>
        <begin position="1104"/>
        <end position="1151"/>
    </location>
</feature>
<dbReference type="InParanoid" id="E2B0Q3"/>
<evidence type="ECO:0000256" key="7">
    <source>
        <dbReference type="ARBA" id="ARBA00022490"/>
    </source>
</evidence>
<dbReference type="GO" id="GO:0032880">
    <property type="term" value="P:regulation of protein localization"/>
    <property type="evidence" value="ECO:0007669"/>
    <property type="project" value="UniProtKB-ARBA"/>
</dbReference>
<evidence type="ECO:0000256" key="4">
    <source>
        <dbReference type="ARBA" id="ARBA00004603"/>
    </source>
</evidence>
<dbReference type="GO" id="GO:0099639">
    <property type="term" value="P:neurotransmitter receptor transport, endosome to plasma membrane"/>
    <property type="evidence" value="ECO:0007669"/>
    <property type="project" value="UniProtKB-ARBA"/>
</dbReference>
<dbReference type="Proteomes" id="UP000000311">
    <property type="component" value="Unassembled WGS sequence"/>
</dbReference>
<dbReference type="GO" id="GO:0005829">
    <property type="term" value="C:cytosol"/>
    <property type="evidence" value="ECO:0007669"/>
    <property type="project" value="GOC"/>
</dbReference>
<dbReference type="GO" id="GO:0031647">
    <property type="term" value="P:regulation of protein stability"/>
    <property type="evidence" value="ECO:0007669"/>
    <property type="project" value="UniProtKB-ARBA"/>
</dbReference>
<dbReference type="GO" id="GO:0005769">
    <property type="term" value="C:early endosome"/>
    <property type="evidence" value="ECO:0007669"/>
    <property type="project" value="UniProtKB-SubCell"/>
</dbReference>
<dbReference type="OrthoDB" id="10258141at2759"/>
<evidence type="ECO:0000256" key="13">
    <source>
        <dbReference type="ARBA" id="ARBA00083192"/>
    </source>
</evidence>
<dbReference type="GO" id="GO:0005770">
    <property type="term" value="C:late endosome"/>
    <property type="evidence" value="ECO:0007669"/>
    <property type="project" value="UniProtKB-SubCell"/>
</dbReference>
<dbReference type="GO" id="GO:0009967">
    <property type="term" value="P:positive regulation of signal transduction"/>
    <property type="evidence" value="ECO:0007669"/>
    <property type="project" value="UniProtKB-ARBA"/>
</dbReference>
<dbReference type="GO" id="GO:0050793">
    <property type="term" value="P:regulation of developmental process"/>
    <property type="evidence" value="ECO:0007669"/>
    <property type="project" value="UniProtKB-ARBA"/>
</dbReference>
<evidence type="ECO:0000256" key="12">
    <source>
        <dbReference type="ARBA" id="ARBA00072998"/>
    </source>
</evidence>
<keyword evidence="6" id="KW-0813">Transport</keyword>
<accession>E2B0Q3</accession>
<keyword evidence="9" id="KW-0967">Endosome</keyword>
<comment type="similarity">
    <text evidence="5">Belongs to the VPS35 family.</text>
</comment>
<dbReference type="InterPro" id="IPR042491">
    <property type="entry name" value="Vps35_C"/>
</dbReference>
<evidence type="ECO:0000256" key="15">
    <source>
        <dbReference type="SAM" id="MobiDB-lite"/>
    </source>
</evidence>
<dbReference type="PANTHER" id="PTHR11099:SF0">
    <property type="entry name" value="VACUOLAR PROTEIN SORTING-ASSOCIATED PROTEIN 35"/>
    <property type="match status" value="1"/>
</dbReference>
<organism evidence="18">
    <name type="scientific">Camponotus floridanus</name>
    <name type="common">Florida carpenter ant</name>
    <dbReference type="NCBI Taxonomy" id="104421"/>
    <lineage>
        <taxon>Eukaryota</taxon>
        <taxon>Metazoa</taxon>
        <taxon>Ecdysozoa</taxon>
        <taxon>Arthropoda</taxon>
        <taxon>Hexapoda</taxon>
        <taxon>Insecta</taxon>
        <taxon>Pterygota</taxon>
        <taxon>Neoptera</taxon>
        <taxon>Endopterygota</taxon>
        <taxon>Hymenoptera</taxon>
        <taxon>Apocrita</taxon>
        <taxon>Aculeata</taxon>
        <taxon>Formicoidea</taxon>
        <taxon>Formicidae</taxon>
        <taxon>Formicinae</taxon>
        <taxon>Camponotus</taxon>
    </lineage>
</organism>
<dbReference type="FunCoup" id="E2B0Q3">
    <property type="interactions" value="2280"/>
</dbReference>
<dbReference type="Pfam" id="PF03635">
    <property type="entry name" value="Vps35"/>
    <property type="match status" value="1"/>
</dbReference>
<keyword evidence="18" id="KW-1185">Reference proteome</keyword>
<protein>
    <recommendedName>
        <fullName evidence="12">Vacuolar protein sorting-associated protein 35</fullName>
    </recommendedName>
    <alternativeName>
        <fullName evidence="13">Vesicle protein sorting 35</fullName>
    </alternativeName>
</protein>
<evidence type="ECO:0000313" key="17">
    <source>
        <dbReference type="EMBL" id="EFN60725.1"/>
    </source>
</evidence>
<evidence type="ECO:0000256" key="10">
    <source>
        <dbReference type="ARBA" id="ARBA00022927"/>
    </source>
</evidence>
<reference evidence="17 18" key="1">
    <citation type="journal article" date="2010" name="Science">
        <title>Genomic comparison of the ants Camponotus floridanus and Harpegnathos saltator.</title>
        <authorList>
            <person name="Bonasio R."/>
            <person name="Zhang G."/>
            <person name="Ye C."/>
            <person name="Mutti N.S."/>
            <person name="Fang X."/>
            <person name="Qin N."/>
            <person name="Donahue G."/>
            <person name="Yang P."/>
            <person name="Li Q."/>
            <person name="Li C."/>
            <person name="Zhang P."/>
            <person name="Huang Z."/>
            <person name="Berger S.L."/>
            <person name="Reinberg D."/>
            <person name="Wang J."/>
            <person name="Liebig J."/>
        </authorList>
    </citation>
    <scope>NUCLEOTIDE SEQUENCE [LARGE SCALE GENOMIC DNA]</scope>
    <source>
        <strain evidence="18">C129</strain>
    </source>
</reference>
<evidence type="ECO:0000256" key="14">
    <source>
        <dbReference type="SAM" id="Coils"/>
    </source>
</evidence>
<evidence type="ECO:0000256" key="1">
    <source>
        <dbReference type="ARBA" id="ARBA00004170"/>
    </source>
</evidence>
<dbReference type="GO" id="GO:0042176">
    <property type="term" value="P:regulation of protein catabolic process"/>
    <property type="evidence" value="ECO:0007669"/>
    <property type="project" value="UniProtKB-ARBA"/>
</dbReference>
<dbReference type="Pfam" id="PF09747">
    <property type="entry name" value="CCD97-like_C"/>
    <property type="match status" value="1"/>
</dbReference>
<dbReference type="InterPro" id="IPR040233">
    <property type="entry name" value="CCD97-like_C"/>
</dbReference>
<dbReference type="Gene3D" id="1.25.40.660">
    <property type="entry name" value="Vacuolar protein sorting-associated protein 35, helical subcomplex Vps35-C"/>
    <property type="match status" value="1"/>
</dbReference>
<dbReference type="GO" id="GO:0042147">
    <property type="term" value="P:retrograde transport, endosome to Golgi"/>
    <property type="evidence" value="ECO:0007669"/>
    <property type="project" value="InterPro"/>
</dbReference>
<proteinExistence type="inferred from homology"/>
<comment type="subcellular location">
    <subcellularLocation>
        <location evidence="3">Cytoplasm</location>
    </subcellularLocation>
    <subcellularLocation>
        <location evidence="2">Early endosome</location>
    </subcellularLocation>
    <subcellularLocation>
        <location evidence="4">Late endosome</location>
    </subcellularLocation>
    <subcellularLocation>
        <location evidence="1">Membrane</location>
        <topology evidence="1">Peripheral membrane protein</topology>
    </subcellularLocation>
</comment>
<dbReference type="GO" id="GO:0010628">
    <property type="term" value="P:positive regulation of gene expression"/>
    <property type="evidence" value="ECO:0007669"/>
    <property type="project" value="UniProtKB-ARBA"/>
</dbReference>
<dbReference type="GO" id="GO:0099175">
    <property type="term" value="P:regulation of postsynapse organization"/>
    <property type="evidence" value="ECO:0007669"/>
    <property type="project" value="UniProtKB-ARBA"/>
</dbReference>
<keyword evidence="14" id="KW-0175">Coiled coil</keyword>
<evidence type="ECO:0000313" key="18">
    <source>
        <dbReference type="Proteomes" id="UP000000311"/>
    </source>
</evidence>
<evidence type="ECO:0000256" key="3">
    <source>
        <dbReference type="ARBA" id="ARBA00004496"/>
    </source>
</evidence>
<dbReference type="FunFam" id="1.25.40.660:FF:000001">
    <property type="entry name" value="Vacuolar protein sorting-associated protein 35"/>
    <property type="match status" value="1"/>
</dbReference>
<sequence length="1160" mass="134390">MKEAEESQIERNMIVEMKEDISCNENENSTKKQSTDFPIVDAKYTLEEEILNHVANSKAIFKSQQKGEPELTYKEKRATAENLLKKNHCLFLSKFGHYLKVEHLEYFSKSEDYETVYHINRLQRYFNNSTRRIDVRNKRYEALKVLIEKGEYFSECEMMKRNPLLYEHLVGQYLTEEQKKTRDAIDTRANYIDILMETVERDKLQKRLESQKEEENEVREENDSDDDDEDDNSREISETNFNKQLNSHWGENLNKIIDKGKHKKLSNNIISNQEIQLLRQEFITNMYESFLDGKDRDFDYSTVDDNEAYDNVELKNQDEEEKYFDSEDPAIVLPLNEYNDQNESEDELDAYMRTLKPMTPAITGMEEQEKLLEDAIGVVKVQAFQMKHCLDKAKLMDALKHASTMLGELRTSLLSPKSYYELYMAITDELRHLELYLLDEFQKGRKVTDLYELVQYVGNIVPRLYLLITVGLVYIKTTPGLKRDLLRDLVEMCRGVQHPLRGLFLRNYLLQCTRNILPDVTEGDDEDGTVRDSIDFVLMNFAEMNKLWVRMQHQGHSRDRERREREREELRILVGTNLVRLSQLESVTLDKYKKLVLPGILEQVVSCRDAIAQEYLMECIIQVFPDEFHLQTLNAFLKSCAELQNGVNVKNIIISLIDRLAAFSQRSDGVGGPGSPNQVSGIPQDVKLFDVFSDQIAIIIQTRQDMPPEDIVSLQVALINLAHKCYPDRVDYVDKVLFTTVQIFQKQNVDKLEYNSAVSRELVRLMKIPVDNYKNILTVLKLEHYAPLLDYFDYEGRKSLAIYIITNILENETLIPMQEQVDAVLSMVAPLVQDQPDQPNIEEDPEDFAEEQGLLGRLIHHFKSETPDQQYMILSAARKHFSAGGNKRIKYTLPPIIFQSYQLAFTYKALKDQDEMWQKKCQKIFQFCHTTITALMKAELAELPLRLFLQGAIAIGEIRFDNFEMVAYEFMSQAFSIYEDEISDSKAQLAAITLIIATFEQMSCFGEENAEPVRNQCALYASKLLRKPDQCRGVATCSHIFWSGKSLATGGKEMQEGGKVLDCLKKGIRIASQCMDTSVQVQLYVELLNHYIYFYEKGNTAVTVQILNQVIAKIREELPNLEASEETDQIQKHLANTLEHLRNRMESADSDGLSYQGLVL</sequence>
<dbReference type="GO" id="GO:0030906">
    <property type="term" value="C:retromer, cargo-selective complex"/>
    <property type="evidence" value="ECO:0007669"/>
    <property type="project" value="InterPro"/>
</dbReference>
<dbReference type="OMA" id="YIRSREY"/>
<evidence type="ECO:0000259" key="16">
    <source>
        <dbReference type="Pfam" id="PF09747"/>
    </source>
</evidence>
<keyword evidence="8" id="KW-0597">Phosphoprotein</keyword>
<keyword evidence="10" id="KW-0653">Protein transport</keyword>
<evidence type="ECO:0000256" key="8">
    <source>
        <dbReference type="ARBA" id="ARBA00022553"/>
    </source>
</evidence>
<evidence type="ECO:0000256" key="9">
    <source>
        <dbReference type="ARBA" id="ARBA00022753"/>
    </source>
</evidence>
<feature type="region of interest" description="Disordered" evidence="15">
    <location>
        <begin position="209"/>
        <end position="234"/>
    </location>
</feature>
<evidence type="ECO:0000256" key="2">
    <source>
        <dbReference type="ARBA" id="ARBA00004412"/>
    </source>
</evidence>
<dbReference type="AlphaFoldDB" id="E2B0Q3"/>
<dbReference type="GO" id="GO:0031748">
    <property type="term" value="F:D1 dopamine receptor binding"/>
    <property type="evidence" value="ECO:0007669"/>
    <property type="project" value="UniProtKB-ARBA"/>
</dbReference>